<dbReference type="EnsemblMetazoa" id="PPA36373.1">
    <property type="protein sequence ID" value="PPA36373.1"/>
    <property type="gene ID" value="WBGene00274742"/>
</dbReference>
<name>A0A2A6CYD3_PRIPA</name>
<evidence type="ECO:0000313" key="1">
    <source>
        <dbReference type="EnsemblMetazoa" id="PPA36373.1"/>
    </source>
</evidence>
<reference evidence="1" key="2">
    <citation type="submission" date="2022-06" db="UniProtKB">
        <authorList>
            <consortium name="EnsemblMetazoa"/>
        </authorList>
    </citation>
    <scope>IDENTIFICATION</scope>
    <source>
        <strain evidence="1">PS312</strain>
    </source>
</reference>
<accession>A0A8R1UNB5</accession>
<reference evidence="2" key="1">
    <citation type="journal article" date="2008" name="Nat. Genet.">
        <title>The Pristionchus pacificus genome provides a unique perspective on nematode lifestyle and parasitism.</title>
        <authorList>
            <person name="Dieterich C."/>
            <person name="Clifton S.W."/>
            <person name="Schuster L.N."/>
            <person name="Chinwalla A."/>
            <person name="Delehaunty K."/>
            <person name="Dinkelacker I."/>
            <person name="Fulton L."/>
            <person name="Fulton R."/>
            <person name="Godfrey J."/>
            <person name="Minx P."/>
            <person name="Mitreva M."/>
            <person name="Roeseler W."/>
            <person name="Tian H."/>
            <person name="Witte H."/>
            <person name="Yang S.P."/>
            <person name="Wilson R.K."/>
            <person name="Sommer R.J."/>
        </authorList>
    </citation>
    <scope>NUCLEOTIDE SEQUENCE [LARGE SCALE GENOMIC DNA]</scope>
    <source>
        <strain evidence="2">PS312</strain>
    </source>
</reference>
<sequence length="140" mass="16173">MTDSDALNDLFHQQCAVNHENSITDSPPDISPRWNALSIEHLYHRKHLPVISSFSFDNKVITRWTVDTRQWNYRMCISDRYLDYFGVHESKSNKIVLNYAANRIAEVRMRDYIRVAGSGALSFENALLKIMHQFNAIGAA</sequence>
<accession>A0A2A6CYD3</accession>
<gene>
    <name evidence="1" type="primary">WBGene00274742</name>
</gene>
<evidence type="ECO:0000313" key="2">
    <source>
        <dbReference type="Proteomes" id="UP000005239"/>
    </source>
</evidence>
<proteinExistence type="predicted"/>
<organism evidence="1 2">
    <name type="scientific">Pristionchus pacificus</name>
    <name type="common">Parasitic nematode worm</name>
    <dbReference type="NCBI Taxonomy" id="54126"/>
    <lineage>
        <taxon>Eukaryota</taxon>
        <taxon>Metazoa</taxon>
        <taxon>Ecdysozoa</taxon>
        <taxon>Nematoda</taxon>
        <taxon>Chromadorea</taxon>
        <taxon>Rhabditida</taxon>
        <taxon>Rhabditina</taxon>
        <taxon>Diplogasteromorpha</taxon>
        <taxon>Diplogasteroidea</taxon>
        <taxon>Neodiplogasteridae</taxon>
        <taxon>Pristionchus</taxon>
    </lineage>
</organism>
<dbReference type="AlphaFoldDB" id="A0A2A6CYD3"/>
<dbReference type="Proteomes" id="UP000005239">
    <property type="component" value="Unassembled WGS sequence"/>
</dbReference>
<protein>
    <submittedName>
        <fullName evidence="1">Uncharacterized protein</fullName>
    </submittedName>
</protein>
<keyword evidence="2" id="KW-1185">Reference proteome</keyword>